<comment type="caution">
    <text evidence="3">The sequence shown here is derived from an EMBL/GenBank/DDBJ whole genome shotgun (WGS) entry which is preliminary data.</text>
</comment>
<feature type="region of interest" description="Disordered" evidence="2">
    <location>
        <begin position="200"/>
        <end position="220"/>
    </location>
</feature>
<dbReference type="GO" id="GO:0010508">
    <property type="term" value="P:positive regulation of autophagy"/>
    <property type="evidence" value="ECO:0007669"/>
    <property type="project" value="TreeGrafter"/>
</dbReference>
<dbReference type="OMA" id="NISHRTN"/>
<keyword evidence="4" id="KW-1185">Reference proteome</keyword>
<accession>K0TEG0</accession>
<sequence length="800" mass="89551">MKAPTSPSLSSSKRTATPRPPPGGIANVVNISRSPRVIRKHRTASSISRSSVSIEPPHLLDDDADIDSTILPPKPTTSHGSFPLPTSNADSLHKLPEPVNVLEIDPDPTNISHRTNLPTPLPSSKCNLFCVFYAEFDIVVGPKVCFQSPTGFMDADVDAGLDDIHNSLDETFQALQPGSFSATNRPSTETTDKLGDCIRLLDQPGTPKKEGPLHTVSQQDSDEYWDWSPVTKKQSTAGTGSDDHPSMGASHQEEDTVATELQNSIFAAVSEYIITGDELADQLINISTHGMHILSRPMIIHDTQRYERNSLLFAVGFVLRRSVDPRPYWPILANLSSTFFQIEVESQYLSGIKTRPQIQVILEDVLICLNSKRRNCHLVLNDANTLNLQLFRPPPRLVSSVPDFAVPILLRPGWQLQCYDWDLTVGWLIPNIDGCKHVKQIAKTSEVDIDMVRACLRVLRQHGVLTHVDMFRYSNVYECDPIRCWHAAKEHISWKQKRSPNISESPGRKERNSFTAPLGASTDCLDLSTANSNDARPMRTREKDSGLPKSFPSRIGHLSIKEKHEGFKEIDSREVAKMKSLLLQTILSCNRDQPFGEMLLGKTLAKSSGGRSPKGNVEQCDWKRAFDYFDHRRLITFCTVQGLIRRVHQYPLAHEVTRKPRGNSDNHSSANLTQDDEDEKSNHSYDVPLEMSVVAKEAARLAKQVEQDSRSRSSTTASYSPLIQAGIRDNTLLLYRKSIPQEDTVHIKKNLLERIALAMDGTRCDDELSCMFEMSIESLIQSLEQTKRWHVVSVYSTVAN</sequence>
<dbReference type="EMBL" id="AGNL01001338">
    <property type="protein sequence ID" value="EJK77088.1"/>
    <property type="molecule type" value="Genomic_DNA"/>
</dbReference>
<gene>
    <name evidence="3" type="ORF">THAOC_01101</name>
</gene>
<feature type="region of interest" description="Disordered" evidence="2">
    <location>
        <begin position="655"/>
        <end position="685"/>
    </location>
</feature>
<dbReference type="GO" id="GO:1990130">
    <property type="term" value="C:GATOR1 complex"/>
    <property type="evidence" value="ECO:0007669"/>
    <property type="project" value="TreeGrafter"/>
</dbReference>
<feature type="compositionally biased region" description="Polar residues" evidence="2">
    <location>
        <begin position="1"/>
        <end position="15"/>
    </location>
</feature>
<evidence type="ECO:0000256" key="1">
    <source>
        <dbReference type="ARBA" id="ARBA00008433"/>
    </source>
</evidence>
<proteinExistence type="inferred from homology"/>
<reference evidence="3 4" key="1">
    <citation type="journal article" date="2012" name="Genome Biol.">
        <title>Genome and low-iron response of an oceanic diatom adapted to chronic iron limitation.</title>
        <authorList>
            <person name="Lommer M."/>
            <person name="Specht M."/>
            <person name="Roy A.S."/>
            <person name="Kraemer L."/>
            <person name="Andreson R."/>
            <person name="Gutowska M.A."/>
            <person name="Wolf J."/>
            <person name="Bergner S.V."/>
            <person name="Schilhabel M.B."/>
            <person name="Klostermeier U.C."/>
            <person name="Beiko R.G."/>
            <person name="Rosenstiel P."/>
            <person name="Hippler M."/>
            <person name="Laroche J."/>
        </authorList>
    </citation>
    <scope>NUCLEOTIDE SEQUENCE [LARGE SCALE GENOMIC DNA]</scope>
    <source>
        <strain evidence="3 4">CCMP1005</strain>
    </source>
</reference>
<dbReference type="Proteomes" id="UP000266841">
    <property type="component" value="Unassembled WGS sequence"/>
</dbReference>
<dbReference type="GO" id="GO:0005096">
    <property type="term" value="F:GTPase activator activity"/>
    <property type="evidence" value="ECO:0007669"/>
    <property type="project" value="TreeGrafter"/>
</dbReference>
<protein>
    <submittedName>
        <fullName evidence="3">Uncharacterized protein</fullName>
    </submittedName>
</protein>
<dbReference type="PANTHER" id="PTHR12991">
    <property type="entry name" value="NITROGEN PERMEASE REGULATOR 2/TUMOR SUPPRESSOR CANDIDATE 4"/>
    <property type="match status" value="1"/>
</dbReference>
<dbReference type="PANTHER" id="PTHR12991:SF10">
    <property type="entry name" value="GATOR COMPLEX PROTEIN NPRL2"/>
    <property type="match status" value="1"/>
</dbReference>
<feature type="compositionally biased region" description="Low complexity" evidence="2">
    <location>
        <begin position="45"/>
        <end position="54"/>
    </location>
</feature>
<dbReference type="GO" id="GO:0005774">
    <property type="term" value="C:vacuolar membrane"/>
    <property type="evidence" value="ECO:0007669"/>
    <property type="project" value="TreeGrafter"/>
</dbReference>
<dbReference type="GO" id="GO:1904262">
    <property type="term" value="P:negative regulation of TORC1 signaling"/>
    <property type="evidence" value="ECO:0007669"/>
    <property type="project" value="TreeGrafter"/>
</dbReference>
<feature type="region of interest" description="Disordered" evidence="2">
    <location>
        <begin position="1"/>
        <end position="59"/>
    </location>
</feature>
<organism evidence="3 4">
    <name type="scientific">Thalassiosira oceanica</name>
    <name type="common">Marine diatom</name>
    <dbReference type="NCBI Taxonomy" id="159749"/>
    <lineage>
        <taxon>Eukaryota</taxon>
        <taxon>Sar</taxon>
        <taxon>Stramenopiles</taxon>
        <taxon>Ochrophyta</taxon>
        <taxon>Bacillariophyta</taxon>
        <taxon>Coscinodiscophyceae</taxon>
        <taxon>Thalassiosirophycidae</taxon>
        <taxon>Thalassiosirales</taxon>
        <taxon>Thalassiosiraceae</taxon>
        <taxon>Thalassiosira</taxon>
    </lineage>
</organism>
<evidence type="ECO:0000313" key="4">
    <source>
        <dbReference type="Proteomes" id="UP000266841"/>
    </source>
</evidence>
<feature type="region of interest" description="Disordered" evidence="2">
    <location>
        <begin position="496"/>
        <end position="553"/>
    </location>
</feature>
<evidence type="ECO:0000256" key="2">
    <source>
        <dbReference type="SAM" id="MobiDB-lite"/>
    </source>
</evidence>
<dbReference type="eggNOG" id="KOG3789">
    <property type="taxonomic scope" value="Eukaryota"/>
</dbReference>
<evidence type="ECO:0000313" key="3">
    <source>
        <dbReference type="EMBL" id="EJK77088.1"/>
    </source>
</evidence>
<dbReference type="InterPro" id="IPR009348">
    <property type="entry name" value="NPR2-like"/>
</dbReference>
<feature type="compositionally biased region" description="Basic and acidic residues" evidence="2">
    <location>
        <begin position="655"/>
        <end position="664"/>
    </location>
</feature>
<dbReference type="Pfam" id="PF06218">
    <property type="entry name" value="NPR2"/>
    <property type="match status" value="1"/>
</dbReference>
<dbReference type="AlphaFoldDB" id="K0TEG0"/>
<feature type="region of interest" description="Disordered" evidence="2">
    <location>
        <begin position="232"/>
        <end position="255"/>
    </location>
</feature>
<dbReference type="OrthoDB" id="338854at2759"/>
<feature type="compositionally biased region" description="Basic and acidic residues" evidence="2">
    <location>
        <begin position="536"/>
        <end position="546"/>
    </location>
</feature>
<name>K0TEG0_THAOC</name>
<comment type="similarity">
    <text evidence="1">Belongs to the NPR2 family.</text>
</comment>